<comment type="similarity">
    <text evidence="1">Belongs to the RUS1 family.</text>
</comment>
<gene>
    <name evidence="4" type="ORF">VFH_V030960</name>
</gene>
<evidence type="ECO:0000259" key="3">
    <source>
        <dbReference type="Pfam" id="PF04884"/>
    </source>
</evidence>
<accession>A0AAV1ARM3</accession>
<keyword evidence="5" id="KW-1185">Reference proteome</keyword>
<sequence length="500" mass="56047">MPLSLQKPTNLPHSKSWNLLRTHPTSKQPKPTYKNLIFKRVQVFSSLRTSLDCVSSDGGLEKGLQPIRLPFVVRSSTNVTRFFWNGACLEMVVVDGGSGSSGEDGLVRVVASVVRDFFIPRDVTENYMEYVKWKLIHRVFSSALQVLATQAMFTAIGVGYSSSLPSAAALNWVLKDGLGRLSRCIYTASLASAFDTNLKRVRFATSVLFVGSIGLELLTPAFPRLFLLLATIANIAKQISLACYLATRSAVHQSFAKADNLGEISAKAQIQTVCFDILGLMLAALVNMWLARPQTGLHFFVYPFFASMDLFGIYQGLKHVHLQTLTKDRLEIIMSTWIENGYVPSPAEVSEKEVIDFLGVKGTSSWPIRIGCINPKDQIPEWSMKMIQSITDEDYYFVCMEVFKGLKRTRQHRILLSIREGAEAVHIITGLLQACYIRKALVNNASNSALEDWPIIFEDCKRRAERDIGHLIEQMMGIGWVVKNILLSKQEQARYNFVCE</sequence>
<evidence type="ECO:0000256" key="2">
    <source>
        <dbReference type="SAM" id="MobiDB-lite"/>
    </source>
</evidence>
<feature type="region of interest" description="Disordered" evidence="2">
    <location>
        <begin position="1"/>
        <end position="30"/>
    </location>
</feature>
<dbReference type="Proteomes" id="UP001157006">
    <property type="component" value="Chromosome 5"/>
</dbReference>
<evidence type="ECO:0000313" key="4">
    <source>
        <dbReference type="EMBL" id="CAI8612366.1"/>
    </source>
</evidence>
<evidence type="ECO:0000256" key="1">
    <source>
        <dbReference type="ARBA" id="ARBA00007558"/>
    </source>
</evidence>
<protein>
    <recommendedName>
        <fullName evidence="3">Protein root UVB sensitive/RUS domain-containing protein</fullName>
    </recommendedName>
</protein>
<reference evidence="4 5" key="1">
    <citation type="submission" date="2023-01" db="EMBL/GenBank/DDBJ databases">
        <authorList>
            <person name="Kreplak J."/>
        </authorList>
    </citation>
    <scope>NUCLEOTIDE SEQUENCE [LARGE SCALE GENOMIC DNA]</scope>
</reference>
<dbReference type="Pfam" id="PF04884">
    <property type="entry name" value="UVB_sens_prot"/>
    <property type="match status" value="1"/>
</dbReference>
<dbReference type="PANTHER" id="PTHR12770:SF29">
    <property type="entry name" value="PROTEIN ROOT UVB SENSITIVE 4"/>
    <property type="match status" value="1"/>
</dbReference>
<feature type="domain" description="Protein root UVB sensitive/RUS" evidence="3">
    <location>
        <begin position="110"/>
        <end position="340"/>
    </location>
</feature>
<dbReference type="AlphaFoldDB" id="A0AAV1ARM3"/>
<name>A0AAV1ARM3_VICFA</name>
<organism evidence="4 5">
    <name type="scientific">Vicia faba</name>
    <name type="common">Broad bean</name>
    <name type="synonym">Faba vulgaris</name>
    <dbReference type="NCBI Taxonomy" id="3906"/>
    <lineage>
        <taxon>Eukaryota</taxon>
        <taxon>Viridiplantae</taxon>
        <taxon>Streptophyta</taxon>
        <taxon>Embryophyta</taxon>
        <taxon>Tracheophyta</taxon>
        <taxon>Spermatophyta</taxon>
        <taxon>Magnoliopsida</taxon>
        <taxon>eudicotyledons</taxon>
        <taxon>Gunneridae</taxon>
        <taxon>Pentapetalae</taxon>
        <taxon>rosids</taxon>
        <taxon>fabids</taxon>
        <taxon>Fabales</taxon>
        <taxon>Fabaceae</taxon>
        <taxon>Papilionoideae</taxon>
        <taxon>50 kb inversion clade</taxon>
        <taxon>NPAAA clade</taxon>
        <taxon>Hologalegina</taxon>
        <taxon>IRL clade</taxon>
        <taxon>Fabeae</taxon>
        <taxon>Vicia</taxon>
    </lineage>
</organism>
<proteinExistence type="inferred from homology"/>
<dbReference type="InterPro" id="IPR006968">
    <property type="entry name" value="RUS_fam"/>
</dbReference>
<feature type="compositionally biased region" description="Polar residues" evidence="2">
    <location>
        <begin position="1"/>
        <end position="29"/>
    </location>
</feature>
<dbReference type="InterPro" id="IPR054549">
    <property type="entry name" value="UVB_sens_RUS_dom"/>
</dbReference>
<dbReference type="PANTHER" id="PTHR12770">
    <property type="entry name" value="RUS1 FAMILY PROTEIN C16ORF58"/>
    <property type="match status" value="1"/>
</dbReference>
<dbReference type="GO" id="GO:0009507">
    <property type="term" value="C:chloroplast"/>
    <property type="evidence" value="ECO:0007669"/>
    <property type="project" value="EnsemblPlants"/>
</dbReference>
<dbReference type="EMBL" id="OX451740">
    <property type="protein sequence ID" value="CAI8612366.1"/>
    <property type="molecule type" value="Genomic_DNA"/>
</dbReference>
<evidence type="ECO:0000313" key="5">
    <source>
        <dbReference type="Proteomes" id="UP001157006"/>
    </source>
</evidence>
<dbReference type="GO" id="GO:0048653">
    <property type="term" value="P:anther development"/>
    <property type="evidence" value="ECO:0007669"/>
    <property type="project" value="EnsemblPlants"/>
</dbReference>